<evidence type="ECO:0000313" key="2">
    <source>
        <dbReference type="EMBL" id="KAJ8894018.1"/>
    </source>
</evidence>
<dbReference type="EMBL" id="JARBHB010000002">
    <property type="protein sequence ID" value="KAJ8894018.1"/>
    <property type="molecule type" value="Genomic_DNA"/>
</dbReference>
<proteinExistence type="predicted"/>
<feature type="region of interest" description="Disordered" evidence="1">
    <location>
        <begin position="181"/>
        <end position="212"/>
    </location>
</feature>
<organism evidence="2 3">
    <name type="scientific">Dryococelus australis</name>
    <dbReference type="NCBI Taxonomy" id="614101"/>
    <lineage>
        <taxon>Eukaryota</taxon>
        <taxon>Metazoa</taxon>
        <taxon>Ecdysozoa</taxon>
        <taxon>Arthropoda</taxon>
        <taxon>Hexapoda</taxon>
        <taxon>Insecta</taxon>
        <taxon>Pterygota</taxon>
        <taxon>Neoptera</taxon>
        <taxon>Polyneoptera</taxon>
        <taxon>Phasmatodea</taxon>
        <taxon>Verophasmatodea</taxon>
        <taxon>Anareolatae</taxon>
        <taxon>Phasmatidae</taxon>
        <taxon>Eurycanthinae</taxon>
        <taxon>Dryococelus</taxon>
    </lineage>
</organism>
<keyword evidence="3" id="KW-1185">Reference proteome</keyword>
<feature type="compositionally biased region" description="Low complexity" evidence="1">
    <location>
        <begin position="195"/>
        <end position="212"/>
    </location>
</feature>
<feature type="compositionally biased region" description="Acidic residues" evidence="1">
    <location>
        <begin position="25"/>
        <end position="37"/>
    </location>
</feature>
<evidence type="ECO:0000256" key="1">
    <source>
        <dbReference type="SAM" id="MobiDB-lite"/>
    </source>
</evidence>
<gene>
    <name evidence="2" type="ORF">PR048_006628</name>
</gene>
<dbReference type="Proteomes" id="UP001159363">
    <property type="component" value="Chromosome 2"/>
</dbReference>
<reference evidence="2 3" key="1">
    <citation type="submission" date="2023-02" db="EMBL/GenBank/DDBJ databases">
        <title>LHISI_Scaffold_Assembly.</title>
        <authorList>
            <person name="Stuart O.P."/>
            <person name="Cleave R."/>
            <person name="Magrath M.J.L."/>
            <person name="Mikheyev A.S."/>
        </authorList>
    </citation>
    <scope>NUCLEOTIDE SEQUENCE [LARGE SCALE GENOMIC DNA]</scope>
    <source>
        <strain evidence="2">Daus_M_001</strain>
        <tissue evidence="2">Leg muscle</tissue>
    </source>
</reference>
<sequence length="517" mass="56364">MKREVKRIMKTALVMNAYEDSVVEVEQSDADVEDNVDQDTKSSKPPHDVGESGYSSEKLANEDSAIDSPLLNGDSMLTSPASPQALSIETPGGATGVAPLSPSSASSEMNVECAGGPVSPGDSSDRPVSRLEFHHATDLLASNFSRLSLGSSACRALVPAPPPPPLPQAGSIIPLEWQNGHVQDEDEEDEEELSKSSGSSSSGSSVGGASDSSWSHTLAQRYQCEEGDTSVQSCLSQFTAVELMTGNNKVGCENCTQRINQEDIFMTRDLTEDRLNYNLNNLNLHSQLKFTWTFSKSHTIFLDGELVLDSGKSETAIYIKPTNHKGLATRGNCIFFTQTNVNKQCDTIRIAKAFLNRSYSRSLQLGHPLVVPYHEGMDTKFWPYHHSLKTCSPNYMGTYEHGFTVLRLVFKRPSNVQNKLVHSKLQPSAIAYVVTLVLCTNPPSPLTAGSPTRFILSRAATTEQQKILSATVRSLVAAHAASRNQNFDSCHKVVRALPPSNNSAELQHWELAHQDIT</sequence>
<name>A0ABQ9IBG9_9NEOP</name>
<feature type="region of interest" description="Disordered" evidence="1">
    <location>
        <begin position="25"/>
        <end position="128"/>
    </location>
</feature>
<protein>
    <submittedName>
        <fullName evidence="2">Uncharacterized protein</fullName>
    </submittedName>
</protein>
<feature type="compositionally biased region" description="Polar residues" evidence="1">
    <location>
        <begin position="75"/>
        <end position="87"/>
    </location>
</feature>
<feature type="compositionally biased region" description="Basic and acidic residues" evidence="1">
    <location>
        <begin position="38"/>
        <end position="50"/>
    </location>
</feature>
<comment type="caution">
    <text evidence="2">The sequence shown here is derived from an EMBL/GenBank/DDBJ whole genome shotgun (WGS) entry which is preliminary data.</text>
</comment>
<accession>A0ABQ9IBG9</accession>
<evidence type="ECO:0000313" key="3">
    <source>
        <dbReference type="Proteomes" id="UP001159363"/>
    </source>
</evidence>